<dbReference type="InterPro" id="IPR001498">
    <property type="entry name" value="Impact_N"/>
</dbReference>
<dbReference type="Pfam" id="PF01205">
    <property type="entry name" value="Impact_N"/>
    <property type="match status" value="1"/>
</dbReference>
<reference evidence="3" key="1">
    <citation type="journal article" date="2020" name="mSystems">
        <title>Genome- and Community-Level Interaction Insights into Carbon Utilization and Element Cycling Functions of Hydrothermarchaeota in Hydrothermal Sediment.</title>
        <authorList>
            <person name="Zhou Z."/>
            <person name="Liu Y."/>
            <person name="Xu W."/>
            <person name="Pan J."/>
            <person name="Luo Z.H."/>
            <person name="Li M."/>
        </authorList>
    </citation>
    <scope>NUCLEOTIDE SEQUENCE [LARGE SCALE GENOMIC DNA]</scope>
    <source>
        <strain evidence="3">HyVt-80</strain>
    </source>
</reference>
<dbReference type="InterPro" id="IPR036956">
    <property type="entry name" value="Impact_N_sf"/>
</dbReference>
<sequence>MKVDCYLSLISNATFKTNIKRSIFLGHAVHCTTEQRAKEFIKEISRQYKDATHNCWAYKVNENGIKFNFSDAGEPHGSAGRPIFSAVESLGMINVVVVVTRYFGGVKLGIRGLIDAYKFTAQRTLENGEKGKYCPGIRFVVEMDYSTWNFFSGKYHKEKDFNVADIDYGASVKATLTSQIEKFASLSKFFNERHIPIESKEPITFIEKL</sequence>
<comment type="similarity">
    <text evidence="1">Belongs to the IMPACT family.</text>
</comment>
<dbReference type="InterPro" id="IPR023582">
    <property type="entry name" value="Impact"/>
</dbReference>
<dbReference type="EMBL" id="DRTH01000143">
    <property type="protein sequence ID" value="HHF08615.1"/>
    <property type="molecule type" value="Genomic_DNA"/>
</dbReference>
<protein>
    <submittedName>
        <fullName evidence="3">YigZ family protein</fullName>
    </submittedName>
</protein>
<dbReference type="InterPro" id="IPR020568">
    <property type="entry name" value="Ribosomal_Su5_D2-typ_SF"/>
</dbReference>
<dbReference type="GO" id="GO:0006446">
    <property type="term" value="P:regulation of translational initiation"/>
    <property type="evidence" value="ECO:0007669"/>
    <property type="project" value="TreeGrafter"/>
</dbReference>
<accession>A0A7C5I3E7</accession>
<gene>
    <name evidence="3" type="ORF">ENL26_02440</name>
</gene>
<name>A0A7C5I3E7_9BACT</name>
<dbReference type="PANTHER" id="PTHR16301:SF20">
    <property type="entry name" value="IMPACT FAMILY MEMBER YIGZ"/>
    <property type="match status" value="1"/>
</dbReference>
<feature type="domain" description="Impact N-terminal" evidence="2">
    <location>
        <begin position="20"/>
        <end position="124"/>
    </location>
</feature>
<dbReference type="SUPFAM" id="SSF54211">
    <property type="entry name" value="Ribosomal protein S5 domain 2-like"/>
    <property type="match status" value="1"/>
</dbReference>
<dbReference type="Gene3D" id="3.30.230.30">
    <property type="entry name" value="Impact, N-terminal domain"/>
    <property type="match status" value="1"/>
</dbReference>
<comment type="caution">
    <text evidence="3">The sequence shown here is derived from an EMBL/GenBank/DDBJ whole genome shotgun (WGS) entry which is preliminary data.</text>
</comment>
<dbReference type="GO" id="GO:0005737">
    <property type="term" value="C:cytoplasm"/>
    <property type="evidence" value="ECO:0007669"/>
    <property type="project" value="TreeGrafter"/>
</dbReference>
<evidence type="ECO:0000313" key="3">
    <source>
        <dbReference type="EMBL" id="HHF08615.1"/>
    </source>
</evidence>
<organism evidence="3">
    <name type="scientific">Kosmotoga arenicorallina</name>
    <dbReference type="NCBI Taxonomy" id="688066"/>
    <lineage>
        <taxon>Bacteria</taxon>
        <taxon>Thermotogati</taxon>
        <taxon>Thermotogota</taxon>
        <taxon>Thermotogae</taxon>
        <taxon>Kosmotogales</taxon>
        <taxon>Kosmotogaceae</taxon>
        <taxon>Kosmotoga</taxon>
    </lineage>
</organism>
<evidence type="ECO:0000259" key="2">
    <source>
        <dbReference type="Pfam" id="PF01205"/>
    </source>
</evidence>
<evidence type="ECO:0000256" key="1">
    <source>
        <dbReference type="ARBA" id="ARBA00007665"/>
    </source>
</evidence>
<proteinExistence type="inferred from homology"/>
<dbReference type="AlphaFoldDB" id="A0A7C5I3E7"/>
<dbReference type="PANTHER" id="PTHR16301">
    <property type="entry name" value="IMPACT-RELATED"/>
    <property type="match status" value="1"/>
</dbReference>
<dbReference type="Proteomes" id="UP000886129">
    <property type="component" value="Unassembled WGS sequence"/>
</dbReference>